<comment type="caution">
    <text evidence="2">The sequence shown here is derived from an EMBL/GenBank/DDBJ whole genome shotgun (WGS) entry which is preliminary data.</text>
</comment>
<feature type="transmembrane region" description="Helical" evidence="1">
    <location>
        <begin position="14"/>
        <end position="34"/>
    </location>
</feature>
<accession>A0A6A4N7E2</accession>
<proteinExistence type="predicted"/>
<keyword evidence="1" id="KW-0472">Membrane</keyword>
<reference evidence="3" key="1">
    <citation type="journal article" date="2020" name="Nat. Commun.">
        <title>Genome sequence of the cluster root forming white lupin.</title>
        <authorList>
            <person name="Hufnagel B."/>
            <person name="Marques A."/>
            <person name="Soriano A."/>
            <person name="Marques L."/>
            <person name="Divol F."/>
            <person name="Doumas P."/>
            <person name="Sallet E."/>
            <person name="Mancinotti D."/>
            <person name="Carrere S."/>
            <person name="Marande W."/>
            <person name="Arribat S."/>
            <person name="Keller J."/>
            <person name="Huneau C."/>
            <person name="Blein T."/>
            <person name="Aime D."/>
            <person name="Laguerre M."/>
            <person name="Taylor J."/>
            <person name="Schubert V."/>
            <person name="Nelson M."/>
            <person name="Geu-Flores F."/>
            <person name="Crespi M."/>
            <person name="Gallardo-Guerrero K."/>
            <person name="Delaux P.-M."/>
            <person name="Salse J."/>
            <person name="Berges H."/>
            <person name="Guyot R."/>
            <person name="Gouzy J."/>
            <person name="Peret B."/>
        </authorList>
    </citation>
    <scope>NUCLEOTIDE SEQUENCE [LARGE SCALE GENOMIC DNA]</scope>
    <source>
        <strain evidence="3">cv. Amiga</strain>
    </source>
</reference>
<dbReference type="AlphaFoldDB" id="A0A6A4N7E2"/>
<protein>
    <submittedName>
        <fullName evidence="2">Putative E3 ubiquitin-protein ligase MARCH</fullName>
    </submittedName>
</protein>
<feature type="transmembrane region" description="Helical" evidence="1">
    <location>
        <begin position="70"/>
        <end position="88"/>
    </location>
</feature>
<evidence type="ECO:0000256" key="1">
    <source>
        <dbReference type="SAM" id="Phobius"/>
    </source>
</evidence>
<dbReference type="PANTHER" id="PTHR46158:SF1">
    <property type="entry name" value="RING_U-BOX SUPERFAMILY PROTEIN"/>
    <property type="match status" value="1"/>
</dbReference>
<organism evidence="2 3">
    <name type="scientific">Lupinus albus</name>
    <name type="common">White lupine</name>
    <name type="synonym">Lupinus termis</name>
    <dbReference type="NCBI Taxonomy" id="3870"/>
    <lineage>
        <taxon>Eukaryota</taxon>
        <taxon>Viridiplantae</taxon>
        <taxon>Streptophyta</taxon>
        <taxon>Embryophyta</taxon>
        <taxon>Tracheophyta</taxon>
        <taxon>Spermatophyta</taxon>
        <taxon>Magnoliopsida</taxon>
        <taxon>eudicotyledons</taxon>
        <taxon>Gunneridae</taxon>
        <taxon>Pentapetalae</taxon>
        <taxon>rosids</taxon>
        <taxon>fabids</taxon>
        <taxon>Fabales</taxon>
        <taxon>Fabaceae</taxon>
        <taxon>Papilionoideae</taxon>
        <taxon>50 kb inversion clade</taxon>
        <taxon>genistoids sensu lato</taxon>
        <taxon>core genistoids</taxon>
        <taxon>Genisteae</taxon>
        <taxon>Lupinus</taxon>
    </lineage>
</organism>
<dbReference type="EMBL" id="WOCE01000024">
    <property type="protein sequence ID" value="KAE9585750.1"/>
    <property type="molecule type" value="Genomic_DNA"/>
</dbReference>
<sequence>MTHSIFSSEVWQELPVLVLVSMLAYFCFLEELLVKQMKTRATYLALPFSCVLGLLSAMTSSTMVKNRFTWIYASIQFTLVVLFGHIFYPLVGKQAILSILLATFAGFGVVMSGSSILTEIIKWRTTWEALQQNGSQVMTHTYPQTMNAAPQTGPSNRTQSMV</sequence>
<feature type="transmembrane region" description="Helical" evidence="1">
    <location>
        <begin position="95"/>
        <end position="117"/>
    </location>
</feature>
<name>A0A6A4N7E2_LUPAL</name>
<feature type="transmembrane region" description="Helical" evidence="1">
    <location>
        <begin position="41"/>
        <end position="58"/>
    </location>
</feature>
<dbReference type="Proteomes" id="UP000447434">
    <property type="component" value="Chromosome 24"/>
</dbReference>
<keyword evidence="1" id="KW-0812">Transmembrane</keyword>
<dbReference type="PANTHER" id="PTHR46158">
    <property type="entry name" value="OS02G0165000 PROTEIN"/>
    <property type="match status" value="1"/>
</dbReference>
<gene>
    <name evidence="2" type="ORF">Lalb_Chr24g0394601</name>
</gene>
<evidence type="ECO:0000313" key="2">
    <source>
        <dbReference type="EMBL" id="KAE9585750.1"/>
    </source>
</evidence>
<evidence type="ECO:0000313" key="3">
    <source>
        <dbReference type="Proteomes" id="UP000447434"/>
    </source>
</evidence>
<dbReference type="OrthoDB" id="1729781at2759"/>
<keyword evidence="3" id="KW-1185">Reference proteome</keyword>
<keyword evidence="1" id="KW-1133">Transmembrane helix</keyword>